<gene>
    <name evidence="8" type="ORF">COA71_05760</name>
</gene>
<comment type="function">
    <text evidence="1">Possible endonuclease which induces a single-strand cut and initiates DNA replication.</text>
</comment>
<evidence type="ECO:0000256" key="6">
    <source>
        <dbReference type="ARBA" id="ARBA00022801"/>
    </source>
</evidence>
<evidence type="ECO:0000313" key="9">
    <source>
        <dbReference type="Proteomes" id="UP000228987"/>
    </source>
</evidence>
<dbReference type="GO" id="GO:0016787">
    <property type="term" value="F:hydrolase activity"/>
    <property type="evidence" value="ECO:0007669"/>
    <property type="project" value="UniProtKB-KW"/>
</dbReference>
<sequence>MSLSASVSQSYPRWVPNLSESKPVDYGINGVLAKPVFDRHYSIEPMLRAGYLGKLLKENYVHANRQLLSIDSRLMRGDLNLSMDDSDVKDFCRAKARGCKDIIIRHRPENAEKLIRAKLVVYGIEYKADIDLVWSDFERFQDECWWRRQVRKIQARELDEIARSMRIVHAKKQIYTSTNNVLNRRKQNARNRALMSEYIATNQEGQEYTLQELSDLSVSNPEIRRSELMVRIAGFEKVADARDMVGEFYTLTCPSKYHPMLTSYQTYTENGNKKKRFKGCYENPNYKGATVRDAQKYLSNLFARIRADLARRGIGVFGFRVSEAHHDGCPHWHLLLFMARGDSGPCRSVFRKYALLEDGGEVGALKHRFKAERIDKSKGTAAGYIAKYISKNINGVGMEGENDLFGVEVVGSSERVQAWASCHGVRQFQQIGGPCVGVWRELRRLASEDCPESIEGFRAAADASDWAAYVELMGGPFCGRNQELKMARWHEVDTETGEFIDAPVGRYGDDTEGKIIGLLTSCGEVICTRFYSWVVERSSRIRQSVLTVSESLHSMTLDDLVESGFFSVYGAQAPPWSPVNNCTVS</sequence>
<dbReference type="InterPro" id="IPR008766">
    <property type="entry name" value="Replication_gene_A-like"/>
</dbReference>
<keyword evidence="3" id="KW-0235">DNA replication</keyword>
<dbReference type="EMBL" id="NVWI01000003">
    <property type="protein sequence ID" value="PCJ42097.1"/>
    <property type="molecule type" value="Genomic_DNA"/>
</dbReference>
<evidence type="ECO:0000256" key="5">
    <source>
        <dbReference type="ARBA" id="ARBA00022759"/>
    </source>
</evidence>
<comment type="similarity">
    <text evidence="2">Belongs to the phage GPA family.</text>
</comment>
<keyword evidence="4" id="KW-0540">Nuclease</keyword>
<accession>A0A2A5CDZ4</accession>
<feature type="domain" description="Replication gene A protein-like" evidence="7">
    <location>
        <begin position="129"/>
        <end position="395"/>
    </location>
</feature>
<reference evidence="9" key="1">
    <citation type="submission" date="2017-08" db="EMBL/GenBank/DDBJ databases">
        <title>A dynamic microbial community with high functional redundancy inhabits the cold, oxic subseafloor aquifer.</title>
        <authorList>
            <person name="Tully B.J."/>
            <person name="Wheat C.G."/>
            <person name="Glazer B.T."/>
            <person name="Huber J.A."/>
        </authorList>
    </citation>
    <scope>NUCLEOTIDE SEQUENCE [LARGE SCALE GENOMIC DNA]</scope>
</reference>
<name>A0A2A5CDZ4_9GAMM</name>
<dbReference type="AlphaFoldDB" id="A0A2A5CDZ4"/>
<proteinExistence type="inferred from homology"/>
<dbReference type="Proteomes" id="UP000228987">
    <property type="component" value="Unassembled WGS sequence"/>
</dbReference>
<evidence type="ECO:0000256" key="1">
    <source>
        <dbReference type="ARBA" id="ARBA00003293"/>
    </source>
</evidence>
<evidence type="ECO:0000256" key="3">
    <source>
        <dbReference type="ARBA" id="ARBA00022705"/>
    </source>
</evidence>
<keyword evidence="5" id="KW-0255">Endonuclease</keyword>
<evidence type="ECO:0000256" key="2">
    <source>
        <dbReference type="ARBA" id="ARBA00009260"/>
    </source>
</evidence>
<organism evidence="8 9">
    <name type="scientific">SAR86 cluster bacterium</name>
    <dbReference type="NCBI Taxonomy" id="2030880"/>
    <lineage>
        <taxon>Bacteria</taxon>
        <taxon>Pseudomonadati</taxon>
        <taxon>Pseudomonadota</taxon>
        <taxon>Gammaproteobacteria</taxon>
        <taxon>SAR86 cluster</taxon>
    </lineage>
</organism>
<protein>
    <submittedName>
        <fullName evidence="8">Replication protein A</fullName>
    </submittedName>
</protein>
<dbReference type="GO" id="GO:0006260">
    <property type="term" value="P:DNA replication"/>
    <property type="evidence" value="ECO:0007669"/>
    <property type="project" value="UniProtKB-KW"/>
</dbReference>
<comment type="caution">
    <text evidence="8">The sequence shown here is derived from an EMBL/GenBank/DDBJ whole genome shotgun (WGS) entry which is preliminary data.</text>
</comment>
<evidence type="ECO:0000256" key="4">
    <source>
        <dbReference type="ARBA" id="ARBA00022722"/>
    </source>
</evidence>
<evidence type="ECO:0000313" key="8">
    <source>
        <dbReference type="EMBL" id="PCJ42097.1"/>
    </source>
</evidence>
<dbReference type="Pfam" id="PF05840">
    <property type="entry name" value="Phage_GPA"/>
    <property type="match status" value="1"/>
</dbReference>
<evidence type="ECO:0000259" key="7">
    <source>
        <dbReference type="Pfam" id="PF05840"/>
    </source>
</evidence>
<dbReference type="GO" id="GO:0004519">
    <property type="term" value="F:endonuclease activity"/>
    <property type="evidence" value="ECO:0007669"/>
    <property type="project" value="UniProtKB-KW"/>
</dbReference>
<keyword evidence="6" id="KW-0378">Hydrolase</keyword>